<feature type="transmembrane region" description="Helical" evidence="2">
    <location>
        <begin position="538"/>
        <end position="562"/>
    </location>
</feature>
<feature type="region of interest" description="Disordered" evidence="1">
    <location>
        <begin position="52"/>
        <end position="106"/>
    </location>
</feature>
<feature type="transmembrane region" description="Helical" evidence="2">
    <location>
        <begin position="236"/>
        <end position="253"/>
    </location>
</feature>
<dbReference type="PANTHER" id="PTHR38434:SF1">
    <property type="entry name" value="BLL2549 PROTEIN"/>
    <property type="match status" value="1"/>
</dbReference>
<keyword evidence="2" id="KW-0472">Membrane</keyword>
<feature type="transmembrane region" description="Helical" evidence="2">
    <location>
        <begin position="417"/>
        <end position="434"/>
    </location>
</feature>
<keyword evidence="2" id="KW-1133">Transmembrane helix</keyword>
<dbReference type="PANTHER" id="PTHR38434">
    <property type="entry name" value="BLL2549 PROTEIN"/>
    <property type="match status" value="1"/>
</dbReference>
<dbReference type="eggNOG" id="COG5373">
    <property type="taxonomic scope" value="Bacteria"/>
</dbReference>
<keyword evidence="4" id="KW-1185">Reference proteome</keyword>
<dbReference type="Pfam" id="PF10101">
    <property type="entry name" value="DUF2339"/>
    <property type="match status" value="1"/>
</dbReference>
<feature type="transmembrane region" description="Helical" evidence="2">
    <location>
        <begin position="574"/>
        <end position="592"/>
    </location>
</feature>
<feature type="transmembrane region" description="Helical" evidence="2">
    <location>
        <begin position="604"/>
        <end position="622"/>
    </location>
</feature>
<evidence type="ECO:0008006" key="5">
    <source>
        <dbReference type="Google" id="ProtNLM"/>
    </source>
</evidence>
<feature type="transmembrane region" description="Helical" evidence="2">
    <location>
        <begin position="310"/>
        <end position="331"/>
    </location>
</feature>
<dbReference type="EMBL" id="AVPJ01000017">
    <property type="protein sequence ID" value="KGN30672.1"/>
    <property type="molecule type" value="Genomic_DNA"/>
</dbReference>
<feature type="transmembrane region" description="Helical" evidence="2">
    <location>
        <begin position="441"/>
        <end position="458"/>
    </location>
</feature>
<comment type="caution">
    <text evidence="3">The sequence shown here is derived from an EMBL/GenBank/DDBJ whole genome shotgun (WGS) entry which is preliminary data.</text>
</comment>
<evidence type="ECO:0000256" key="2">
    <source>
        <dbReference type="SAM" id="Phobius"/>
    </source>
</evidence>
<name>A0A0A0J3H3_9MICO</name>
<sequence>MESGYSSFHAESMSTQLQDVRRLEVEFADAMNRMYAVGNGLARMRASLEMDSSTAPVAASPMTTATAPEPTPQPAPHAATSPATVPAPSAPAPTASPARAAFPTRQPVPSWWQREGAVTKILALAGAVVTLIGVAMLLALAMQQGWFVPELRVALGVLLAVGLVVAGHVVRSRETSRGRSSAAPVALAATGYAAGYLDVVAITTVYGWVPRVAGLAIGAVIAVSGLLLARRWDRQLLGVITVLGATFLAPVVTEKFGDEVSLFVVVLSAAALLAKGDRGWPMLALARTVPASAAVLIGVAVSAGEGQPSKVAIVAAAALALLALVGAISAGRFNGGDLVGSATVAASSIALLTSVGVHGETLRTTGLALVAVAFAVALAITSRGPVGPVPTPLAATIGGVSGVSALLAVLSGAPERWVVTGILLTALGYAAAAVTTRSRVTLWIAAGTAAVASIAYLAHPTAYFSFWEAGRHDEVTALLDSAIAGGVAALGAWGVDVVRGVPADLRRTTRIAALIAGLATSAVAVVSVGLLVGEALDVPAAGFIAGHALATVLWMLTSAWLLLHGLKAEAHRELALRLGLGLAAVSVGKLFLFDLATLDGVWRVVAFIVTGLLLLASGTAYARALERTRPPAATA</sequence>
<evidence type="ECO:0000256" key="1">
    <source>
        <dbReference type="SAM" id="MobiDB-lite"/>
    </source>
</evidence>
<feature type="compositionally biased region" description="Low complexity" evidence="1">
    <location>
        <begin position="52"/>
        <end position="68"/>
    </location>
</feature>
<feature type="transmembrane region" description="Helical" evidence="2">
    <location>
        <begin position="182"/>
        <end position="206"/>
    </location>
</feature>
<gene>
    <name evidence="3" type="ORF">N802_06470</name>
</gene>
<accession>A0A0A0J3H3</accession>
<dbReference type="STRING" id="1385520.N802_06470"/>
<protein>
    <recommendedName>
        <fullName evidence="5">DUF2339 domain-containing protein</fullName>
    </recommendedName>
</protein>
<feature type="transmembrane region" description="Helical" evidence="2">
    <location>
        <begin position="511"/>
        <end position="532"/>
    </location>
</feature>
<feature type="transmembrane region" description="Helical" evidence="2">
    <location>
        <begin position="283"/>
        <end position="304"/>
    </location>
</feature>
<feature type="transmembrane region" description="Helical" evidence="2">
    <location>
        <begin position="153"/>
        <end position="170"/>
    </location>
</feature>
<feature type="transmembrane region" description="Helical" evidence="2">
    <location>
        <begin position="364"/>
        <end position="381"/>
    </location>
</feature>
<dbReference type="AlphaFoldDB" id="A0A0A0J3H3"/>
<feature type="transmembrane region" description="Helical" evidence="2">
    <location>
        <begin position="212"/>
        <end position="229"/>
    </location>
</feature>
<feature type="transmembrane region" description="Helical" evidence="2">
    <location>
        <begin position="338"/>
        <end position="358"/>
    </location>
</feature>
<feature type="transmembrane region" description="Helical" evidence="2">
    <location>
        <begin position="121"/>
        <end position="141"/>
    </location>
</feature>
<keyword evidence="2" id="KW-0812">Transmembrane</keyword>
<dbReference type="Proteomes" id="UP000030002">
    <property type="component" value="Unassembled WGS sequence"/>
</dbReference>
<dbReference type="InterPro" id="IPR019286">
    <property type="entry name" value="DUF2339_TM"/>
</dbReference>
<feature type="transmembrane region" description="Helical" evidence="2">
    <location>
        <begin position="478"/>
        <end position="499"/>
    </location>
</feature>
<feature type="compositionally biased region" description="Low complexity" evidence="1">
    <location>
        <begin position="76"/>
        <end position="104"/>
    </location>
</feature>
<organism evidence="3 4">
    <name type="scientific">Knoellia sinensis KCTC 19936</name>
    <dbReference type="NCBI Taxonomy" id="1385520"/>
    <lineage>
        <taxon>Bacteria</taxon>
        <taxon>Bacillati</taxon>
        <taxon>Actinomycetota</taxon>
        <taxon>Actinomycetes</taxon>
        <taxon>Micrococcales</taxon>
        <taxon>Intrasporangiaceae</taxon>
        <taxon>Knoellia</taxon>
    </lineage>
</organism>
<evidence type="ECO:0000313" key="4">
    <source>
        <dbReference type="Proteomes" id="UP000030002"/>
    </source>
</evidence>
<proteinExistence type="predicted"/>
<evidence type="ECO:0000313" key="3">
    <source>
        <dbReference type="EMBL" id="KGN30672.1"/>
    </source>
</evidence>
<reference evidence="3 4" key="1">
    <citation type="submission" date="2013-08" db="EMBL/GenBank/DDBJ databases">
        <title>The genome sequence of Knoellia sinensis.</title>
        <authorList>
            <person name="Zhu W."/>
            <person name="Wang G."/>
        </authorList>
    </citation>
    <scope>NUCLEOTIDE SEQUENCE [LARGE SCALE GENOMIC DNA]</scope>
    <source>
        <strain evidence="3 4">KCTC 19936</strain>
    </source>
</reference>